<evidence type="ECO:0000259" key="6">
    <source>
        <dbReference type="Pfam" id="PF00155"/>
    </source>
</evidence>
<protein>
    <recommendedName>
        <fullName evidence="2">cysteine-S-conjugate beta-lyase</fullName>
        <ecNumber evidence="2">4.4.1.13</ecNumber>
    </recommendedName>
</protein>
<keyword evidence="7" id="KW-0808">Transferase</keyword>
<evidence type="ECO:0000256" key="5">
    <source>
        <dbReference type="ARBA" id="ARBA00037974"/>
    </source>
</evidence>
<dbReference type="GO" id="GO:0030170">
    <property type="term" value="F:pyridoxal phosphate binding"/>
    <property type="evidence" value="ECO:0007669"/>
    <property type="project" value="InterPro"/>
</dbReference>
<dbReference type="Pfam" id="PF00155">
    <property type="entry name" value="Aminotran_1_2"/>
    <property type="match status" value="1"/>
</dbReference>
<name>A0AAE3A349_9FIRM</name>
<dbReference type="EMBL" id="JAJEPV010000012">
    <property type="protein sequence ID" value="MCC2119245.1"/>
    <property type="molecule type" value="Genomic_DNA"/>
</dbReference>
<evidence type="ECO:0000313" key="7">
    <source>
        <dbReference type="EMBL" id="MCC2119245.1"/>
    </source>
</evidence>
<dbReference type="InterPro" id="IPR027619">
    <property type="entry name" value="C-S_lyase_PatB-like"/>
</dbReference>
<evidence type="ECO:0000256" key="2">
    <source>
        <dbReference type="ARBA" id="ARBA00012224"/>
    </source>
</evidence>
<sequence>MATYNFDKIINRKGTNCLKYDYAVERGKPADVLPLWVADMDFTVSEEITKSLHAAVDHGIYGYTQPKDAYYNAITNWMEKNHNWKTKREWIMKTPGVVFALGAAVKAFTKPGDAVLIQNPVYYPFTNIIRDNDRRVIDNTLLYEKRVTEGKSQYSIDYEDFERKIVQEHIKLFILCNPHNPVGRVWTREELQQLGEICLRHHVIVVSDEIHNDFVYPGFEHTVFANVDPRFAEFTVTCTAPSKTFNLAGLQISNIFISNETLREAFQKEIDKTGYDEPNALGAVACEAAYCGGQEWLDQLRAYLLENLNFLRAYLQEKLPQIHLVEPEGTYLVWLDCSELGISGKELDQFIVEKAGLWLDGGAMFGPSGADFQRVNIACPRATLELALDKLKAAVDNLG</sequence>
<proteinExistence type="inferred from homology"/>
<dbReference type="EC" id="4.4.1.13" evidence="2"/>
<dbReference type="GO" id="GO:0008483">
    <property type="term" value="F:transaminase activity"/>
    <property type="evidence" value="ECO:0007669"/>
    <property type="project" value="UniProtKB-KW"/>
</dbReference>
<dbReference type="RefSeq" id="WP_227733059.1">
    <property type="nucleotide sequence ID" value="NZ_JAJEPV010000012.1"/>
</dbReference>
<comment type="caution">
    <text evidence="7">The sequence shown here is derived from an EMBL/GenBank/DDBJ whole genome shotgun (WGS) entry which is preliminary data.</text>
</comment>
<dbReference type="Gene3D" id="3.90.1150.10">
    <property type="entry name" value="Aspartate Aminotransferase, domain 1"/>
    <property type="match status" value="1"/>
</dbReference>
<evidence type="ECO:0000256" key="1">
    <source>
        <dbReference type="ARBA" id="ARBA00001933"/>
    </source>
</evidence>
<feature type="domain" description="Aminotransferase class I/classII large" evidence="6">
    <location>
        <begin position="39"/>
        <end position="391"/>
    </location>
</feature>
<dbReference type="PANTHER" id="PTHR43525:SF1">
    <property type="entry name" value="PROTEIN MALY"/>
    <property type="match status" value="1"/>
</dbReference>
<organism evidence="7 8">
    <name type="scientific">Waltera acetigignens</name>
    <dbReference type="NCBI Taxonomy" id="2981769"/>
    <lineage>
        <taxon>Bacteria</taxon>
        <taxon>Bacillati</taxon>
        <taxon>Bacillota</taxon>
        <taxon>Clostridia</taxon>
        <taxon>Lachnospirales</taxon>
        <taxon>Lachnospiraceae</taxon>
        <taxon>Waltera</taxon>
    </lineage>
</organism>
<dbReference type="SUPFAM" id="SSF53383">
    <property type="entry name" value="PLP-dependent transferases"/>
    <property type="match status" value="1"/>
</dbReference>
<accession>A0AAE3A349</accession>
<gene>
    <name evidence="7" type="ORF">LKD75_06480</name>
</gene>
<evidence type="ECO:0000256" key="4">
    <source>
        <dbReference type="ARBA" id="ARBA00023239"/>
    </source>
</evidence>
<reference evidence="7 8" key="1">
    <citation type="submission" date="2021-10" db="EMBL/GenBank/DDBJ databases">
        <title>Anaerobic single-cell dispensing facilitates the cultivation of human gut bacteria.</title>
        <authorList>
            <person name="Afrizal A."/>
        </authorList>
    </citation>
    <scope>NUCLEOTIDE SEQUENCE [LARGE SCALE GENOMIC DNA]</scope>
    <source>
        <strain evidence="7 8">CLA-AA-H273</strain>
    </source>
</reference>
<comment type="similarity">
    <text evidence="5">Belongs to the class-II pyridoxal-phosphate-dependent aminotransferase family. MalY/PatB cystathionine beta-lyase subfamily.</text>
</comment>
<dbReference type="CDD" id="cd00609">
    <property type="entry name" value="AAT_like"/>
    <property type="match status" value="1"/>
</dbReference>
<dbReference type="InterPro" id="IPR004839">
    <property type="entry name" value="Aminotransferase_I/II_large"/>
</dbReference>
<dbReference type="Gene3D" id="3.40.640.10">
    <property type="entry name" value="Type I PLP-dependent aspartate aminotransferase-like (Major domain)"/>
    <property type="match status" value="1"/>
</dbReference>
<dbReference type="InterPro" id="IPR015424">
    <property type="entry name" value="PyrdxlP-dep_Trfase"/>
</dbReference>
<evidence type="ECO:0000256" key="3">
    <source>
        <dbReference type="ARBA" id="ARBA00022898"/>
    </source>
</evidence>
<keyword evidence="3" id="KW-0663">Pyridoxal phosphate</keyword>
<keyword evidence="4" id="KW-0456">Lyase</keyword>
<dbReference type="InterPro" id="IPR015421">
    <property type="entry name" value="PyrdxlP-dep_Trfase_major"/>
</dbReference>
<dbReference type="GO" id="GO:0047804">
    <property type="term" value="F:cysteine-S-conjugate beta-lyase activity"/>
    <property type="evidence" value="ECO:0007669"/>
    <property type="project" value="UniProtKB-EC"/>
</dbReference>
<dbReference type="InterPro" id="IPR015422">
    <property type="entry name" value="PyrdxlP-dep_Trfase_small"/>
</dbReference>
<comment type="cofactor">
    <cofactor evidence="1">
        <name>pyridoxal 5'-phosphate</name>
        <dbReference type="ChEBI" id="CHEBI:597326"/>
    </cofactor>
</comment>
<dbReference type="PANTHER" id="PTHR43525">
    <property type="entry name" value="PROTEIN MALY"/>
    <property type="match status" value="1"/>
</dbReference>
<dbReference type="NCBIfam" id="TIGR04350">
    <property type="entry name" value="C_S_lyase_PatB"/>
    <property type="match status" value="1"/>
</dbReference>
<dbReference type="Proteomes" id="UP001197795">
    <property type="component" value="Unassembled WGS sequence"/>
</dbReference>
<dbReference type="InterPro" id="IPR051798">
    <property type="entry name" value="Class-II_PLP-Dep_Aminotrans"/>
</dbReference>
<keyword evidence="7" id="KW-0032">Aminotransferase</keyword>
<evidence type="ECO:0000313" key="8">
    <source>
        <dbReference type="Proteomes" id="UP001197795"/>
    </source>
</evidence>
<keyword evidence="8" id="KW-1185">Reference proteome</keyword>
<dbReference type="AlphaFoldDB" id="A0AAE3A349"/>